<dbReference type="Proteomes" id="UP000181980">
    <property type="component" value="Unassembled WGS sequence"/>
</dbReference>
<feature type="domain" description="Hydantoinase B/oxoprolinase" evidence="1">
    <location>
        <begin position="9"/>
        <end position="539"/>
    </location>
</feature>
<proteinExistence type="predicted"/>
<dbReference type="Pfam" id="PF02538">
    <property type="entry name" value="Hydantoinase_B"/>
    <property type="match status" value="1"/>
</dbReference>
<organism evidence="2 3">
    <name type="scientific">Jiangella alba</name>
    <dbReference type="NCBI Taxonomy" id="561176"/>
    <lineage>
        <taxon>Bacteria</taxon>
        <taxon>Bacillati</taxon>
        <taxon>Actinomycetota</taxon>
        <taxon>Actinomycetes</taxon>
        <taxon>Jiangellales</taxon>
        <taxon>Jiangellaceae</taxon>
        <taxon>Jiangella</taxon>
    </lineage>
</organism>
<dbReference type="PANTHER" id="PTHR11365:SF23">
    <property type="entry name" value="HYPOTHETICAL 5-OXOPROLINASE (EUROFUNG)-RELATED"/>
    <property type="match status" value="1"/>
</dbReference>
<evidence type="ECO:0000313" key="2">
    <source>
        <dbReference type="EMBL" id="SEF11831.1"/>
    </source>
</evidence>
<protein>
    <submittedName>
        <fullName evidence="2">N-methylhydantoinase B</fullName>
    </submittedName>
</protein>
<dbReference type="STRING" id="561176.SAMN04488561_4131"/>
<dbReference type="GO" id="GO:0005829">
    <property type="term" value="C:cytosol"/>
    <property type="evidence" value="ECO:0007669"/>
    <property type="project" value="TreeGrafter"/>
</dbReference>
<evidence type="ECO:0000313" key="3">
    <source>
        <dbReference type="Proteomes" id="UP000181980"/>
    </source>
</evidence>
<dbReference type="RefSeq" id="WP_069109889.1">
    <property type="nucleotide sequence ID" value="NZ_FNUC01000004.1"/>
</dbReference>
<gene>
    <name evidence="2" type="ORF">SAMN04488561_4131</name>
</gene>
<dbReference type="EMBL" id="FNUC01000004">
    <property type="protein sequence ID" value="SEF11831.1"/>
    <property type="molecule type" value="Genomic_DNA"/>
</dbReference>
<dbReference type="InterPro" id="IPR003692">
    <property type="entry name" value="Hydantoinase_B"/>
</dbReference>
<dbReference type="GO" id="GO:0006749">
    <property type="term" value="P:glutathione metabolic process"/>
    <property type="evidence" value="ECO:0007669"/>
    <property type="project" value="TreeGrafter"/>
</dbReference>
<name>A0A1H5PFJ5_9ACTN</name>
<dbReference type="AlphaFoldDB" id="A0A1H5PFJ5"/>
<dbReference type="GO" id="GO:0017168">
    <property type="term" value="F:5-oxoprolinase (ATP-hydrolyzing) activity"/>
    <property type="evidence" value="ECO:0007669"/>
    <property type="project" value="TreeGrafter"/>
</dbReference>
<dbReference type="PANTHER" id="PTHR11365">
    <property type="entry name" value="5-OXOPROLINASE RELATED"/>
    <property type="match status" value="1"/>
</dbReference>
<sequence>MTMTAIRDGARLAVLSHRFEAIVRRMSNTLARSGRSGVLNTARDFSCCILAADGSVLMTGQSPPIHVMGGPDLQARSMLEFYPQVRAGDAFLHNSPYHGNTHAADHSVLIPVVDHDGRHRFTVLAKAHQADCGNSVPTTYLASARDVYEEGALIFPVVRAQRDYADCEDILRMCEMRIRVPDQWRGDYLAILGSARIGERALLRLADEVGWDTLDEFAAGWLDYGELRMEAAIRQLPAGSATTTTVHDPFPGVPDGIPLSVSVQVRPDEGMIEVDLRDNPDCVPSGLNLSEATSRTAALIGIFNSIDHTVPHNQGSFRRVRVLLRENCVVGIPRHPASCSVATTNLSNRVGNAVQRAMAEIGDGLGMAEVGSGMSPSEAVVSGIDRRDQHGPFVNQIFTGPNGGAGAPAADGWLTMSDLGSGGTLLLDSVEIDELKQPIVIHRRHIDPDTEGAGRFRGAPSLHVEYGPVGTHLEAVYANDGSINPMMGAAGGQPGAPSAQFKRDGDGVLTALDICGPVTIQEGERLVARTSGGGGYGDPVSRDPHRVARDVREGWVSRDRALTVYRVEVDDAGDVDTERTARLRAGDTIGAPS</sequence>
<accession>A0A1H5PFJ5</accession>
<evidence type="ECO:0000259" key="1">
    <source>
        <dbReference type="Pfam" id="PF02538"/>
    </source>
</evidence>
<reference evidence="3" key="1">
    <citation type="submission" date="2016-10" db="EMBL/GenBank/DDBJ databases">
        <authorList>
            <person name="Varghese N."/>
            <person name="Submissions S."/>
        </authorList>
    </citation>
    <scope>NUCLEOTIDE SEQUENCE [LARGE SCALE GENOMIC DNA]</scope>
    <source>
        <strain evidence="3">DSM 45237</strain>
    </source>
</reference>
<keyword evidence="3" id="KW-1185">Reference proteome</keyword>
<dbReference type="OrthoDB" id="102473at2"/>
<dbReference type="InterPro" id="IPR045079">
    <property type="entry name" value="Oxoprolinase-like"/>
</dbReference>